<keyword evidence="4" id="KW-0479">Metal-binding</keyword>
<keyword evidence="7" id="KW-0862">Zinc</keyword>
<evidence type="ECO:0000256" key="3">
    <source>
        <dbReference type="ARBA" id="ARBA00022692"/>
    </source>
</evidence>
<proteinExistence type="predicted"/>
<evidence type="ECO:0000256" key="2">
    <source>
        <dbReference type="ARBA" id="ARBA00022679"/>
    </source>
</evidence>
<keyword evidence="3 10" id="KW-0812">Transmembrane</keyword>
<dbReference type="SUPFAM" id="SSF57850">
    <property type="entry name" value="RING/U-box"/>
    <property type="match status" value="1"/>
</dbReference>
<feature type="transmembrane region" description="Helical" evidence="10">
    <location>
        <begin position="124"/>
        <end position="142"/>
    </location>
</feature>
<feature type="domain" description="RING-CH-type" evidence="11">
    <location>
        <begin position="7"/>
        <end position="67"/>
    </location>
</feature>
<comment type="subcellular location">
    <subcellularLocation>
        <location evidence="1">Membrane</location>
        <topology evidence="1">Multi-pass membrane protein</topology>
    </subcellularLocation>
</comment>
<evidence type="ECO:0000256" key="9">
    <source>
        <dbReference type="ARBA" id="ARBA00023136"/>
    </source>
</evidence>
<evidence type="ECO:0000256" key="10">
    <source>
        <dbReference type="SAM" id="Phobius"/>
    </source>
</evidence>
<sequence length="174" mass="19897">MTSENFDTVSPLDLCRICLEEAEYTSFVSPCRCKGSNAFVHEECLNTWIKYSHRSKCQTCQGEYEKESGGLKNISQWSWYSPNSWTEGLLLFALISNGVFFFVNRYSIANKIMAECATANKLPLCLFILLLALNIANTYHGLKHVFGQWVKDNTVVKWKRNVRPSYVKSVSKIS</sequence>
<dbReference type="Proteomes" id="UP000887574">
    <property type="component" value="Unplaced"/>
</dbReference>
<dbReference type="InterPro" id="IPR011016">
    <property type="entry name" value="Znf_RING-CH"/>
</dbReference>
<dbReference type="CDD" id="cd16495">
    <property type="entry name" value="RING_CH-C4HC3_MARCH"/>
    <property type="match status" value="1"/>
</dbReference>
<dbReference type="SMART" id="SM00744">
    <property type="entry name" value="RINGv"/>
    <property type="match status" value="1"/>
</dbReference>
<evidence type="ECO:0000256" key="4">
    <source>
        <dbReference type="ARBA" id="ARBA00022723"/>
    </source>
</evidence>
<dbReference type="GO" id="GO:0016020">
    <property type="term" value="C:membrane"/>
    <property type="evidence" value="ECO:0007669"/>
    <property type="project" value="UniProtKB-SubCell"/>
</dbReference>
<dbReference type="PROSITE" id="PS51292">
    <property type="entry name" value="ZF_RING_CH"/>
    <property type="match status" value="1"/>
</dbReference>
<evidence type="ECO:0000259" key="11">
    <source>
        <dbReference type="PROSITE" id="PS51292"/>
    </source>
</evidence>
<feature type="transmembrane region" description="Helical" evidence="10">
    <location>
        <begin position="85"/>
        <end position="103"/>
    </location>
</feature>
<evidence type="ECO:0000256" key="6">
    <source>
        <dbReference type="ARBA" id="ARBA00022786"/>
    </source>
</evidence>
<keyword evidence="12" id="KW-1185">Reference proteome</keyword>
<dbReference type="InterPro" id="IPR013083">
    <property type="entry name" value="Znf_RING/FYVE/PHD"/>
</dbReference>
<evidence type="ECO:0000313" key="12">
    <source>
        <dbReference type="Proteomes" id="UP000887574"/>
    </source>
</evidence>
<dbReference type="Pfam" id="PF12906">
    <property type="entry name" value="RINGv"/>
    <property type="match status" value="1"/>
</dbReference>
<dbReference type="PANTHER" id="PTHR46065:SF3">
    <property type="entry name" value="FI20425P1"/>
    <property type="match status" value="1"/>
</dbReference>
<keyword evidence="2" id="KW-0808">Transferase</keyword>
<keyword evidence="5" id="KW-0863">Zinc-finger</keyword>
<accession>A0A915D741</accession>
<name>A0A915D741_9BILA</name>
<keyword evidence="9 10" id="KW-0472">Membrane</keyword>
<dbReference type="PANTHER" id="PTHR46065">
    <property type="entry name" value="E3 UBIQUITIN-PROTEIN LIGASE MARCH 2/3 FAMILY MEMBER"/>
    <property type="match status" value="1"/>
</dbReference>
<keyword evidence="8 10" id="KW-1133">Transmembrane helix</keyword>
<evidence type="ECO:0000313" key="13">
    <source>
        <dbReference type="WBParaSite" id="jg16179"/>
    </source>
</evidence>
<dbReference type="WBParaSite" id="jg16179">
    <property type="protein sequence ID" value="jg16179"/>
    <property type="gene ID" value="jg16179"/>
</dbReference>
<evidence type="ECO:0000256" key="1">
    <source>
        <dbReference type="ARBA" id="ARBA00004141"/>
    </source>
</evidence>
<evidence type="ECO:0000256" key="7">
    <source>
        <dbReference type="ARBA" id="ARBA00022833"/>
    </source>
</evidence>
<organism evidence="12 13">
    <name type="scientific">Ditylenchus dipsaci</name>
    <dbReference type="NCBI Taxonomy" id="166011"/>
    <lineage>
        <taxon>Eukaryota</taxon>
        <taxon>Metazoa</taxon>
        <taxon>Ecdysozoa</taxon>
        <taxon>Nematoda</taxon>
        <taxon>Chromadorea</taxon>
        <taxon>Rhabditida</taxon>
        <taxon>Tylenchina</taxon>
        <taxon>Tylenchomorpha</taxon>
        <taxon>Sphaerularioidea</taxon>
        <taxon>Anguinidae</taxon>
        <taxon>Anguininae</taxon>
        <taxon>Ditylenchus</taxon>
    </lineage>
</organism>
<dbReference type="Gene3D" id="3.30.40.10">
    <property type="entry name" value="Zinc/RING finger domain, C3HC4 (zinc finger)"/>
    <property type="match status" value="1"/>
</dbReference>
<protein>
    <submittedName>
        <fullName evidence="13">RING-CH-type domain-containing protein</fullName>
    </submittedName>
</protein>
<keyword evidence="6" id="KW-0833">Ubl conjugation pathway</keyword>
<dbReference type="AlphaFoldDB" id="A0A915D741"/>
<dbReference type="GO" id="GO:0008270">
    <property type="term" value="F:zinc ion binding"/>
    <property type="evidence" value="ECO:0007669"/>
    <property type="project" value="UniProtKB-KW"/>
</dbReference>
<reference evidence="13" key="1">
    <citation type="submission" date="2022-11" db="UniProtKB">
        <authorList>
            <consortium name="WormBaseParasite"/>
        </authorList>
    </citation>
    <scope>IDENTIFICATION</scope>
</reference>
<evidence type="ECO:0000256" key="8">
    <source>
        <dbReference type="ARBA" id="ARBA00022989"/>
    </source>
</evidence>
<dbReference type="GO" id="GO:0016740">
    <property type="term" value="F:transferase activity"/>
    <property type="evidence" value="ECO:0007669"/>
    <property type="project" value="UniProtKB-KW"/>
</dbReference>
<evidence type="ECO:0000256" key="5">
    <source>
        <dbReference type="ARBA" id="ARBA00022771"/>
    </source>
</evidence>